<dbReference type="SMART" id="SM00147">
    <property type="entry name" value="RasGEF"/>
    <property type="match status" value="1"/>
</dbReference>
<dbReference type="PANTHER" id="PTHR23113">
    <property type="entry name" value="GUANINE NUCLEOTIDE EXCHANGE FACTOR"/>
    <property type="match status" value="1"/>
</dbReference>
<dbReference type="Pfam" id="PF00618">
    <property type="entry name" value="RasGEF_N"/>
    <property type="match status" value="1"/>
</dbReference>
<evidence type="ECO:0000313" key="7">
    <source>
        <dbReference type="Proteomes" id="UP000006671"/>
    </source>
</evidence>
<dbReference type="Gene3D" id="1.10.840.10">
    <property type="entry name" value="Ras guanine-nucleotide exchange factors catalytic domain"/>
    <property type="match status" value="1"/>
</dbReference>
<dbReference type="OMA" id="NECGHEF"/>
<dbReference type="Proteomes" id="UP000006671">
    <property type="component" value="Unassembled WGS sequence"/>
</dbReference>
<accession>D2VGL2</accession>
<dbReference type="PROSITE" id="PS50896">
    <property type="entry name" value="LISH"/>
    <property type="match status" value="1"/>
</dbReference>
<evidence type="ECO:0000259" key="5">
    <source>
        <dbReference type="PROSITE" id="PS50212"/>
    </source>
</evidence>
<dbReference type="PANTHER" id="PTHR23113:SF366">
    <property type="entry name" value="RAS GUANINE NUCLEOTIDE EXCHANGE FACTOR R"/>
    <property type="match status" value="1"/>
</dbReference>
<dbReference type="Gene3D" id="1.20.870.10">
    <property type="entry name" value="Son of sevenless (SoS) protein Chain: S domain 1"/>
    <property type="match status" value="1"/>
</dbReference>
<dbReference type="EMBL" id="GG738870">
    <property type="protein sequence ID" value="EFC43984.1"/>
    <property type="molecule type" value="Genomic_DNA"/>
</dbReference>
<dbReference type="GO" id="GO:0005886">
    <property type="term" value="C:plasma membrane"/>
    <property type="evidence" value="ECO:0007669"/>
    <property type="project" value="TreeGrafter"/>
</dbReference>
<dbReference type="InterPro" id="IPR000651">
    <property type="entry name" value="Ras-like_Gua-exchang_fac_N"/>
</dbReference>
<keyword evidence="1 2" id="KW-0344">Guanine-nucleotide releasing factor</keyword>
<feature type="domain" description="Ras-GEF" evidence="4">
    <location>
        <begin position="534"/>
        <end position="773"/>
    </location>
</feature>
<dbReference type="Pfam" id="PF00617">
    <property type="entry name" value="RasGEF"/>
    <property type="match status" value="1"/>
</dbReference>
<dbReference type="InterPro" id="IPR006594">
    <property type="entry name" value="LisH"/>
</dbReference>
<feature type="compositionally biased region" description="Basic and acidic residues" evidence="3">
    <location>
        <begin position="89"/>
        <end position="106"/>
    </location>
</feature>
<evidence type="ECO:0000256" key="1">
    <source>
        <dbReference type="ARBA" id="ARBA00022658"/>
    </source>
</evidence>
<evidence type="ECO:0000256" key="3">
    <source>
        <dbReference type="SAM" id="MobiDB-lite"/>
    </source>
</evidence>
<dbReference type="STRING" id="5762.D2VGL2"/>
<feature type="domain" description="N-terminal Ras-GEF" evidence="5">
    <location>
        <begin position="379"/>
        <end position="500"/>
    </location>
</feature>
<evidence type="ECO:0000259" key="4">
    <source>
        <dbReference type="PROSITE" id="PS50009"/>
    </source>
</evidence>
<dbReference type="InterPro" id="IPR008937">
    <property type="entry name" value="Ras-like_GEF"/>
</dbReference>
<evidence type="ECO:0000313" key="6">
    <source>
        <dbReference type="EMBL" id="EFC43984.1"/>
    </source>
</evidence>
<dbReference type="InterPro" id="IPR036964">
    <property type="entry name" value="RASGEF_cat_dom_sf"/>
</dbReference>
<dbReference type="GO" id="GO:0007265">
    <property type="term" value="P:Ras protein signal transduction"/>
    <property type="evidence" value="ECO:0007669"/>
    <property type="project" value="TreeGrafter"/>
</dbReference>
<dbReference type="KEGG" id="ngr:NAEGRDRAFT_58151"/>
<feature type="compositionally biased region" description="Polar residues" evidence="3">
    <location>
        <begin position="110"/>
        <end position="122"/>
    </location>
</feature>
<dbReference type="OrthoDB" id="546434at2759"/>
<protein>
    <submittedName>
        <fullName evidence="6">RasGEF domain-containing protein</fullName>
    </submittedName>
</protein>
<dbReference type="PROSITE" id="PS50212">
    <property type="entry name" value="RASGEF_NTER"/>
    <property type="match status" value="1"/>
</dbReference>
<feature type="region of interest" description="Disordered" evidence="3">
    <location>
        <begin position="147"/>
        <end position="222"/>
    </location>
</feature>
<dbReference type="SUPFAM" id="SSF48366">
    <property type="entry name" value="Ras GEF"/>
    <property type="match status" value="1"/>
</dbReference>
<gene>
    <name evidence="6" type="ORF">NAEGRDRAFT_58151</name>
</gene>
<dbReference type="PROSITE" id="PS50009">
    <property type="entry name" value="RASGEF_CAT"/>
    <property type="match status" value="1"/>
</dbReference>
<proteinExistence type="predicted"/>
<dbReference type="GeneID" id="8848061"/>
<dbReference type="InParanoid" id="D2VGL2"/>
<dbReference type="RefSeq" id="XP_002676728.1">
    <property type="nucleotide sequence ID" value="XM_002676682.1"/>
</dbReference>
<dbReference type="InterPro" id="IPR023578">
    <property type="entry name" value="Ras_GEF_dom_sf"/>
</dbReference>
<organism evidence="7">
    <name type="scientific">Naegleria gruberi</name>
    <name type="common">Amoeba</name>
    <dbReference type="NCBI Taxonomy" id="5762"/>
    <lineage>
        <taxon>Eukaryota</taxon>
        <taxon>Discoba</taxon>
        <taxon>Heterolobosea</taxon>
        <taxon>Tetramitia</taxon>
        <taxon>Eutetramitia</taxon>
        <taxon>Vahlkampfiidae</taxon>
        <taxon>Naegleria</taxon>
    </lineage>
</organism>
<dbReference type="CDD" id="cd00155">
    <property type="entry name" value="RasGEF"/>
    <property type="match status" value="1"/>
</dbReference>
<feature type="compositionally biased region" description="Polar residues" evidence="3">
    <location>
        <begin position="211"/>
        <end position="222"/>
    </location>
</feature>
<dbReference type="GO" id="GO:0005085">
    <property type="term" value="F:guanyl-nucleotide exchange factor activity"/>
    <property type="evidence" value="ECO:0007669"/>
    <property type="project" value="UniProtKB-KW"/>
</dbReference>
<dbReference type="eggNOG" id="KOG3417">
    <property type="taxonomic scope" value="Eukaryota"/>
</dbReference>
<dbReference type="VEuPathDB" id="AmoebaDB:NAEGRDRAFT_58151"/>
<dbReference type="AlphaFoldDB" id="D2VGL2"/>
<name>D2VGL2_NAEGR</name>
<dbReference type="InterPro" id="IPR001895">
    <property type="entry name" value="RASGEF_cat_dom"/>
</dbReference>
<reference evidence="6 7" key="1">
    <citation type="journal article" date="2010" name="Cell">
        <title>The genome of Naegleria gruberi illuminates early eukaryotic versatility.</title>
        <authorList>
            <person name="Fritz-Laylin L.K."/>
            <person name="Prochnik S.E."/>
            <person name="Ginger M.L."/>
            <person name="Dacks J.B."/>
            <person name="Carpenter M.L."/>
            <person name="Field M.C."/>
            <person name="Kuo A."/>
            <person name="Paredez A."/>
            <person name="Chapman J."/>
            <person name="Pham J."/>
            <person name="Shu S."/>
            <person name="Neupane R."/>
            <person name="Cipriano M."/>
            <person name="Mancuso J."/>
            <person name="Tu H."/>
            <person name="Salamov A."/>
            <person name="Lindquist E."/>
            <person name="Shapiro H."/>
            <person name="Lucas S."/>
            <person name="Grigoriev I.V."/>
            <person name="Cande W.Z."/>
            <person name="Fulton C."/>
            <person name="Rokhsar D.S."/>
            <person name="Dawson S.C."/>
        </authorList>
    </citation>
    <scope>NUCLEOTIDE SEQUENCE [LARGE SCALE GENOMIC DNA]</scope>
    <source>
        <strain evidence="6 7">NEG-M</strain>
    </source>
</reference>
<sequence>MNSYESLKTIRIPVEVKKHVSHGSTASTNTSLEDQIVHQLMNYSEDAVVKGYLSLHVPLPPNLVNYSKDFSTDPQTLEQFMSDSNPRIETCKPRHQDRQHQHEIKRVSASIKSQVEKQSQPENKVDKSQWIARAMKRNPHILALLERSRPLNNQPSLSMIKPRQSSTNSSQPTSETNSPRSTASPTVATDHNPGGTVNMDLLSSKGRDSMKSSLTESPNSSSHNLLKYMSAVQVDQQIVTNIEEKKSILDYSTFLGTVENKEVLPREGLLQIIYQFMAQKGYYNTIKEMEKETGIKYNGFRSEKASNRDTLMETLLSLGIQDAENPYQLPPSDFVNVNKDSEIPTASIHHHYDPKFVKEMQIPLWEELAQSDEDSIVMEGKEVKAATLNRLIEMVTSTEADTKIGIQSFLVTYRSFTDPGILLKKLCERYQVPNRIPSSERIQIQLRTSAVFIKWIEDYFSWDWNDNMIYEFLLFIDKYIMKDKKIVGDKLKQKLAQKLVFKSKDNTLVFSEQFIYPEVPKNVFSSKLSIWDIKDEELAKQLTFMDHNIYRNIEPHELLDCAWSKANLRHRAKNILQSISYVETLSNWLECQIVREESLRERKMKLSRLMKLAILMNKLNNFNSLMALSSTFNKSSVHRLKFTIAEIDETLKKEFDEAIAIVDPKKQKNYSTLRNHIKKVAKPPLNVFLGVYQTDLIMIEEGNPDFTSNSNERTLINWKKRRLVATTISEVMDFKNPPYNIRPVQQIQELLRTTFENHDITDVYDISMQVEPRNTVRKEDLVP</sequence>
<dbReference type="SMART" id="SM00667">
    <property type="entry name" value="LisH"/>
    <property type="match status" value="1"/>
</dbReference>
<feature type="region of interest" description="Disordered" evidence="3">
    <location>
        <begin position="83"/>
        <end position="128"/>
    </location>
</feature>
<dbReference type="SMART" id="SM00229">
    <property type="entry name" value="RasGEFN"/>
    <property type="match status" value="1"/>
</dbReference>
<dbReference type="CDD" id="cd06224">
    <property type="entry name" value="REM"/>
    <property type="match status" value="1"/>
</dbReference>
<feature type="compositionally biased region" description="Polar residues" evidence="3">
    <location>
        <begin position="150"/>
        <end position="189"/>
    </location>
</feature>
<keyword evidence="7" id="KW-1185">Reference proteome</keyword>
<evidence type="ECO:0000256" key="2">
    <source>
        <dbReference type="PROSITE-ProRule" id="PRU00168"/>
    </source>
</evidence>